<name>A0A271IZG7_9BACT</name>
<comment type="pathway">
    <text evidence="3">Cofactor biosynthesis; riboflavin biosynthesis; riboflavin from 2-hydroxy-3-oxobutyl phosphate and 5-amino-6-(D-ribitylamino)uracil: step 2/2.</text>
</comment>
<evidence type="ECO:0000256" key="9">
    <source>
        <dbReference type="NCBIfam" id="TIGR00187"/>
    </source>
</evidence>
<dbReference type="InterPro" id="IPR001783">
    <property type="entry name" value="Lumazine-bd"/>
</dbReference>
<evidence type="ECO:0000256" key="2">
    <source>
        <dbReference type="ARBA" id="ARBA00002803"/>
    </source>
</evidence>
<evidence type="ECO:0000313" key="12">
    <source>
        <dbReference type="EMBL" id="PAP76467.1"/>
    </source>
</evidence>
<dbReference type="NCBIfam" id="NF006767">
    <property type="entry name" value="PRK09289.1"/>
    <property type="match status" value="1"/>
</dbReference>
<evidence type="ECO:0000256" key="8">
    <source>
        <dbReference type="ARBA" id="ARBA00022737"/>
    </source>
</evidence>
<feature type="repeat" description="Lumazine-binding" evidence="10">
    <location>
        <begin position="1"/>
        <end position="95"/>
    </location>
</feature>
<dbReference type="InterPro" id="IPR023366">
    <property type="entry name" value="ATP_synth_asu-like_sf"/>
</dbReference>
<reference evidence="12 13" key="1">
    <citation type="submission" date="2016-11" db="EMBL/GenBank/DDBJ databases">
        <title>Study of marine rhodopsin-containing bacteria.</title>
        <authorList>
            <person name="Yoshizawa S."/>
            <person name="Kumagai Y."/>
            <person name="Kogure K."/>
        </authorList>
    </citation>
    <scope>NUCLEOTIDE SEQUENCE [LARGE SCALE GENOMIC DNA]</scope>
    <source>
        <strain evidence="12 13">SAORIC-28</strain>
    </source>
</reference>
<dbReference type="EMBL" id="MQWD01000001">
    <property type="protein sequence ID" value="PAP76467.1"/>
    <property type="molecule type" value="Genomic_DNA"/>
</dbReference>
<dbReference type="FunFam" id="2.40.30.20:FF:000004">
    <property type="entry name" value="Riboflavin synthase, alpha subunit"/>
    <property type="match status" value="1"/>
</dbReference>
<feature type="repeat" description="Lumazine-binding" evidence="10">
    <location>
        <begin position="96"/>
        <end position="194"/>
    </location>
</feature>
<evidence type="ECO:0000313" key="13">
    <source>
        <dbReference type="Proteomes" id="UP000216339"/>
    </source>
</evidence>
<evidence type="ECO:0000256" key="5">
    <source>
        <dbReference type="ARBA" id="ARBA00013950"/>
    </source>
</evidence>
<dbReference type="PANTHER" id="PTHR21098:SF12">
    <property type="entry name" value="RIBOFLAVIN SYNTHASE"/>
    <property type="match status" value="1"/>
</dbReference>
<evidence type="ECO:0000256" key="4">
    <source>
        <dbReference type="ARBA" id="ARBA00012827"/>
    </source>
</evidence>
<comment type="catalytic activity">
    <reaction evidence="1">
        <text>2 6,7-dimethyl-8-(1-D-ribityl)lumazine + H(+) = 5-amino-6-(D-ribitylamino)uracil + riboflavin</text>
        <dbReference type="Rhea" id="RHEA:20772"/>
        <dbReference type="ChEBI" id="CHEBI:15378"/>
        <dbReference type="ChEBI" id="CHEBI:15934"/>
        <dbReference type="ChEBI" id="CHEBI:57986"/>
        <dbReference type="ChEBI" id="CHEBI:58201"/>
        <dbReference type="EC" id="2.5.1.9"/>
    </reaction>
</comment>
<keyword evidence="8" id="KW-0677">Repeat</keyword>
<evidence type="ECO:0000259" key="11">
    <source>
        <dbReference type="PROSITE" id="PS51177"/>
    </source>
</evidence>
<dbReference type="OrthoDB" id="9788537at2"/>
<keyword evidence="13" id="KW-1185">Reference proteome</keyword>
<organism evidence="12 13">
    <name type="scientific">Rubrivirga marina</name>
    <dbReference type="NCBI Taxonomy" id="1196024"/>
    <lineage>
        <taxon>Bacteria</taxon>
        <taxon>Pseudomonadati</taxon>
        <taxon>Rhodothermota</taxon>
        <taxon>Rhodothermia</taxon>
        <taxon>Rhodothermales</taxon>
        <taxon>Rubricoccaceae</taxon>
        <taxon>Rubrivirga</taxon>
    </lineage>
</organism>
<protein>
    <recommendedName>
        <fullName evidence="5 9">Riboflavin synthase</fullName>
        <ecNumber evidence="4 9">2.5.1.9</ecNumber>
    </recommendedName>
</protein>
<keyword evidence="7" id="KW-0808">Transferase</keyword>
<dbReference type="NCBIfam" id="TIGR00187">
    <property type="entry name" value="ribE"/>
    <property type="match status" value="1"/>
</dbReference>
<dbReference type="RefSeq" id="WP_095510125.1">
    <property type="nucleotide sequence ID" value="NZ_MQWD01000001.1"/>
</dbReference>
<evidence type="ECO:0000256" key="6">
    <source>
        <dbReference type="ARBA" id="ARBA00022619"/>
    </source>
</evidence>
<dbReference type="EC" id="2.5.1.9" evidence="4 9"/>
<dbReference type="Proteomes" id="UP000216339">
    <property type="component" value="Unassembled WGS sequence"/>
</dbReference>
<dbReference type="CDD" id="cd00402">
    <property type="entry name" value="Riboflavin_synthase_like"/>
    <property type="match status" value="1"/>
</dbReference>
<comment type="caution">
    <text evidence="12">The sequence shown here is derived from an EMBL/GenBank/DDBJ whole genome shotgun (WGS) entry which is preliminary data.</text>
</comment>
<evidence type="ECO:0000256" key="7">
    <source>
        <dbReference type="ARBA" id="ARBA00022679"/>
    </source>
</evidence>
<feature type="domain" description="Lumazine-binding" evidence="11">
    <location>
        <begin position="1"/>
        <end position="95"/>
    </location>
</feature>
<evidence type="ECO:0000256" key="10">
    <source>
        <dbReference type="PROSITE-ProRule" id="PRU00524"/>
    </source>
</evidence>
<comment type="function">
    <text evidence="2">Catalyzes the dismutation of two molecules of 6,7-dimethyl-8-ribityllumazine, resulting in the formation of riboflavin and 5-amino-6-(D-ribitylamino)uracil.</text>
</comment>
<dbReference type="Pfam" id="PF00677">
    <property type="entry name" value="Lum_binding"/>
    <property type="match status" value="2"/>
</dbReference>
<dbReference type="Gene3D" id="2.40.30.20">
    <property type="match status" value="2"/>
</dbReference>
<gene>
    <name evidence="12" type="ORF">BSZ37_08450</name>
</gene>
<dbReference type="InterPro" id="IPR017938">
    <property type="entry name" value="Riboflavin_synthase-like_b-brl"/>
</dbReference>
<dbReference type="PANTHER" id="PTHR21098">
    <property type="entry name" value="RIBOFLAVIN SYNTHASE ALPHA CHAIN"/>
    <property type="match status" value="1"/>
</dbReference>
<evidence type="ECO:0000256" key="3">
    <source>
        <dbReference type="ARBA" id="ARBA00004887"/>
    </source>
</evidence>
<feature type="domain" description="Lumazine-binding" evidence="11">
    <location>
        <begin position="96"/>
        <end position="194"/>
    </location>
</feature>
<dbReference type="InterPro" id="IPR026017">
    <property type="entry name" value="Lumazine-bd_dom"/>
</dbReference>
<sequence length="203" mass="21694">MFTGIIEEVGTLADVTPLRGGRRLRIACSFADALRVDESVAVDGVCLTVVAQDGDAFEAVAVEETLSKTALGDREAGDGVNLERAMVLGARLDGHLVQGHVDATGTVDSVEALADSHLVRIRYPDADAAYLIPRGSICVDGISLTVARLDEPEGTFALAIIPHTWDKTTAGQWRKGERVNLEFDLVGKYVLRAQGVGATNRHR</sequence>
<proteinExistence type="predicted"/>
<dbReference type="GO" id="GO:0009231">
    <property type="term" value="P:riboflavin biosynthetic process"/>
    <property type="evidence" value="ECO:0007669"/>
    <property type="project" value="UniProtKB-KW"/>
</dbReference>
<accession>A0A271IZG7</accession>
<dbReference type="GO" id="GO:0004746">
    <property type="term" value="F:riboflavin synthase activity"/>
    <property type="evidence" value="ECO:0007669"/>
    <property type="project" value="UniProtKB-UniRule"/>
</dbReference>
<dbReference type="SUPFAM" id="SSF63380">
    <property type="entry name" value="Riboflavin synthase domain-like"/>
    <property type="match status" value="2"/>
</dbReference>
<keyword evidence="6" id="KW-0686">Riboflavin biosynthesis</keyword>
<dbReference type="AlphaFoldDB" id="A0A271IZG7"/>
<dbReference type="PROSITE" id="PS51177">
    <property type="entry name" value="LUMAZINE_BIND"/>
    <property type="match status" value="2"/>
</dbReference>
<dbReference type="PIRSF" id="PIRSF000498">
    <property type="entry name" value="Riboflavin_syn_A"/>
    <property type="match status" value="1"/>
</dbReference>
<evidence type="ECO:0000256" key="1">
    <source>
        <dbReference type="ARBA" id="ARBA00000968"/>
    </source>
</evidence>